<dbReference type="PROSITE" id="PS51459">
    <property type="entry name" value="FIDO"/>
    <property type="match status" value="1"/>
</dbReference>
<dbReference type="Pfam" id="PF13776">
    <property type="entry name" value="DUF4172"/>
    <property type="match status" value="1"/>
</dbReference>
<dbReference type="Proteomes" id="UP000682843">
    <property type="component" value="Chromosome"/>
</dbReference>
<dbReference type="Gene3D" id="1.10.10.10">
    <property type="entry name" value="Winged helix-like DNA-binding domain superfamily/Winged helix DNA-binding domain"/>
    <property type="match status" value="1"/>
</dbReference>
<dbReference type="InterPro" id="IPR040198">
    <property type="entry name" value="Fido_containing"/>
</dbReference>
<dbReference type="Pfam" id="PF02661">
    <property type="entry name" value="Fic"/>
    <property type="match status" value="1"/>
</dbReference>
<sequence>MPWIWEDPDWPHFSYDGKRLEKVEADFLLHSGEFIGAFKHVTPDDQTSLRIELISEEALKTSEIEGELLDRNSVQSSLRYQFGLATDQRGVPAAERGVVDMMVDLYRTFAAPLTHETLFKWHTMLMADADSIRVIGDYRKHPDPMQVVSGPITRRKVHFEAPPSERMAKEMEAFITWFNETAPGGANVLPALTRAGLAHLYFVSIHAFEDGNGRIARALAEKSLAQNLGQPTLIALAYTIERKRKAYYDALEHNNKSTEVTDWLTYFAETVLKAQDITNKRVEFYVAKTKFYDRLRDQFNERQRKVIARMFEEGINGFKGGLSAENYISIAHAARATTTRDLQDLVAKGALTRTGELRHTRYHLKLD</sequence>
<dbReference type="InterPro" id="IPR036388">
    <property type="entry name" value="WH-like_DNA-bd_sf"/>
</dbReference>
<dbReference type="EMBL" id="CP036498">
    <property type="protein sequence ID" value="QUS40058.1"/>
    <property type="molecule type" value="Genomic_DNA"/>
</dbReference>
<dbReference type="InterPro" id="IPR003812">
    <property type="entry name" value="Fido"/>
</dbReference>
<dbReference type="PANTHER" id="PTHR13504">
    <property type="entry name" value="FIDO DOMAIN-CONTAINING PROTEIN DDB_G0283145"/>
    <property type="match status" value="1"/>
</dbReference>
<feature type="domain" description="Fido" evidence="1">
    <location>
        <begin position="113"/>
        <end position="269"/>
    </location>
</feature>
<dbReference type="RefSeq" id="WP_211908417.1">
    <property type="nucleotide sequence ID" value="NZ_CP036498.1"/>
</dbReference>
<accession>A0ABX8A8J1</accession>
<keyword evidence="3" id="KW-1185">Reference proteome</keyword>
<dbReference type="InterPro" id="IPR025230">
    <property type="entry name" value="DUF4172"/>
</dbReference>
<name>A0ABX8A8J1_9BRAD</name>
<dbReference type="InterPro" id="IPR036597">
    <property type="entry name" value="Fido-like_dom_sf"/>
</dbReference>
<organism evidence="2 3">
    <name type="scientific">Tardiphaga alba</name>
    <dbReference type="NCBI Taxonomy" id="340268"/>
    <lineage>
        <taxon>Bacteria</taxon>
        <taxon>Pseudomonadati</taxon>
        <taxon>Pseudomonadota</taxon>
        <taxon>Alphaproteobacteria</taxon>
        <taxon>Hyphomicrobiales</taxon>
        <taxon>Nitrobacteraceae</taxon>
        <taxon>Tardiphaga</taxon>
    </lineage>
</organism>
<evidence type="ECO:0000313" key="2">
    <source>
        <dbReference type="EMBL" id="QUS40058.1"/>
    </source>
</evidence>
<gene>
    <name evidence="2" type="ORF">RPMA_15390</name>
</gene>
<dbReference type="Gene3D" id="1.10.3290.10">
    <property type="entry name" value="Fido-like domain"/>
    <property type="match status" value="1"/>
</dbReference>
<dbReference type="PANTHER" id="PTHR13504:SF33">
    <property type="entry name" value="FIC FAMILY PROTEIN"/>
    <property type="match status" value="1"/>
</dbReference>
<proteinExistence type="predicted"/>
<evidence type="ECO:0000313" key="3">
    <source>
        <dbReference type="Proteomes" id="UP000682843"/>
    </source>
</evidence>
<protein>
    <submittedName>
        <fullName evidence="2">Fic family protein</fullName>
    </submittedName>
</protein>
<reference evidence="2 3" key="1">
    <citation type="submission" date="2019-02" db="EMBL/GenBank/DDBJ databases">
        <title>Emended description of the genus Rhodopseudomonas and description of Rhodopseudomonas albus sp. nov., a non-phototrophic, heavy-metal-tolerant bacterium isolated from garden soil.</title>
        <authorList>
            <person name="Bao Z."/>
            <person name="Cao W.W."/>
            <person name="Sato Y."/>
            <person name="Nishizawa T."/>
            <person name="Zhao J."/>
            <person name="Guo Y."/>
            <person name="Ohta H."/>
        </authorList>
    </citation>
    <scope>NUCLEOTIDE SEQUENCE [LARGE SCALE GENOMIC DNA]</scope>
    <source>
        <strain evidence="2 3">SK50-23</strain>
    </source>
</reference>
<dbReference type="SUPFAM" id="SSF140931">
    <property type="entry name" value="Fic-like"/>
    <property type="match status" value="1"/>
</dbReference>
<evidence type="ECO:0000259" key="1">
    <source>
        <dbReference type="PROSITE" id="PS51459"/>
    </source>
</evidence>